<accession>A0ABX5J1C6</accession>
<comment type="caution">
    <text evidence="2">The sequence shown here is derived from an EMBL/GenBank/DDBJ whole genome shotgun (WGS) entry which is preliminary data.</text>
</comment>
<dbReference type="Pfam" id="PF14467">
    <property type="entry name" value="DUF4426"/>
    <property type="match status" value="1"/>
</dbReference>
<dbReference type="InterPro" id="IPR025218">
    <property type="entry name" value="DUF4426"/>
</dbReference>
<protein>
    <submittedName>
        <fullName evidence="2">DUF4426 domain-containing protein</fullName>
    </submittedName>
</protein>
<reference evidence="2 3" key="1">
    <citation type="submission" date="2018-03" db="EMBL/GenBank/DDBJ databases">
        <authorList>
            <person name="Zhou J."/>
            <person name="Li X."/>
            <person name="Xue M."/>
            <person name="Yin J."/>
        </authorList>
    </citation>
    <scope>NUCLEOTIDE SEQUENCE [LARGE SCALE GENOMIC DNA]</scope>
    <source>
        <strain evidence="2 3">SYSU ZJ2214</strain>
    </source>
</reference>
<dbReference type="Proteomes" id="UP000241895">
    <property type="component" value="Unassembled WGS sequence"/>
</dbReference>
<proteinExistence type="predicted"/>
<evidence type="ECO:0000313" key="3">
    <source>
        <dbReference type="Proteomes" id="UP000241895"/>
    </source>
</evidence>
<dbReference type="Gene3D" id="2.60.40.3340">
    <property type="entry name" value="Domain of unknown function DUF4426"/>
    <property type="match status" value="1"/>
</dbReference>
<evidence type="ECO:0000259" key="1">
    <source>
        <dbReference type="Pfam" id="PF14467"/>
    </source>
</evidence>
<gene>
    <name evidence="2" type="ORF">C6W88_08815</name>
</gene>
<evidence type="ECO:0000313" key="2">
    <source>
        <dbReference type="EMBL" id="PTL95414.1"/>
    </source>
</evidence>
<dbReference type="EMBL" id="PXNS01000004">
    <property type="protein sequence ID" value="PTL95414.1"/>
    <property type="molecule type" value="Genomic_DNA"/>
</dbReference>
<sequence>MGRTSAGRPAAKEHEMNVNRASHRRYALALSLLVLLALQALPTAPAQAQQFERFGDIEAHYSAITTDFLPDEMARRLDIQRSPHQGLVSLSVRDADGQALNVATEGSVSVVGKPGEIPLAFRTLREGDGISRYATFAIDTSAPMRFRLSLQLDRNASPEAVSFLKRFYRDQ</sequence>
<keyword evidence="3" id="KW-1185">Reference proteome</keyword>
<feature type="domain" description="DUF4426" evidence="1">
    <location>
        <begin position="52"/>
        <end position="170"/>
    </location>
</feature>
<organism evidence="2 3">
    <name type="scientific">Halomonas litopenaei</name>
    <dbReference type="NCBI Taxonomy" id="2109328"/>
    <lineage>
        <taxon>Bacteria</taxon>
        <taxon>Pseudomonadati</taxon>
        <taxon>Pseudomonadota</taxon>
        <taxon>Gammaproteobacteria</taxon>
        <taxon>Oceanospirillales</taxon>
        <taxon>Halomonadaceae</taxon>
        <taxon>Halomonas</taxon>
    </lineage>
</organism>
<name>A0ABX5J1C6_9GAMM</name>